<dbReference type="PROSITE" id="PS51352">
    <property type="entry name" value="THIOREDOXIN_2"/>
    <property type="match status" value="1"/>
</dbReference>
<evidence type="ECO:0000256" key="2">
    <source>
        <dbReference type="ARBA" id="ARBA00022748"/>
    </source>
</evidence>
<keyword evidence="6" id="KW-0413">Isomerase</keyword>
<dbReference type="Proteomes" id="UP000541425">
    <property type="component" value="Unassembled WGS sequence"/>
</dbReference>
<gene>
    <name evidence="6" type="ORF">FHS60_001388</name>
</gene>
<feature type="domain" description="Thioredoxin" evidence="5">
    <location>
        <begin position="232"/>
        <end position="378"/>
    </location>
</feature>
<name>A0A7W5UJA2_9BACT</name>
<evidence type="ECO:0000313" key="6">
    <source>
        <dbReference type="EMBL" id="MBB3702915.1"/>
    </source>
</evidence>
<evidence type="ECO:0000313" key="7">
    <source>
        <dbReference type="Proteomes" id="UP000541425"/>
    </source>
</evidence>
<evidence type="ECO:0000256" key="1">
    <source>
        <dbReference type="ARBA" id="ARBA00004196"/>
    </source>
</evidence>
<accession>A0A7W5UJA2</accession>
<dbReference type="InterPro" id="IPR036249">
    <property type="entry name" value="Thioredoxin-like_sf"/>
</dbReference>
<keyword evidence="3" id="KW-1015">Disulfide bond</keyword>
<keyword evidence="4" id="KW-0676">Redox-active center</keyword>
<dbReference type="Pfam" id="PF13905">
    <property type="entry name" value="Thioredoxin_8"/>
    <property type="match status" value="1"/>
</dbReference>
<keyword evidence="2" id="KW-0201">Cytochrome c-type biogenesis</keyword>
<reference evidence="6 7" key="1">
    <citation type="submission" date="2020-08" db="EMBL/GenBank/DDBJ databases">
        <title>Genomic Encyclopedia of Type Strains, Phase IV (KMG-IV): sequencing the most valuable type-strain genomes for metagenomic binning, comparative biology and taxonomic classification.</title>
        <authorList>
            <person name="Goeker M."/>
        </authorList>
    </citation>
    <scope>NUCLEOTIDE SEQUENCE [LARGE SCALE GENOMIC DNA]</scope>
    <source>
        <strain evidence="6 7">DSM 22548</strain>
    </source>
</reference>
<dbReference type="InterPro" id="IPR013766">
    <property type="entry name" value="Thioredoxin_domain"/>
</dbReference>
<dbReference type="CDD" id="cd02966">
    <property type="entry name" value="TlpA_like_family"/>
    <property type="match status" value="1"/>
</dbReference>
<dbReference type="GO" id="GO:0030313">
    <property type="term" value="C:cell envelope"/>
    <property type="evidence" value="ECO:0007669"/>
    <property type="project" value="UniProtKB-SubCell"/>
</dbReference>
<evidence type="ECO:0000256" key="4">
    <source>
        <dbReference type="ARBA" id="ARBA00023284"/>
    </source>
</evidence>
<protein>
    <submittedName>
        <fullName evidence="6">Thiol-disulfide isomerase/thioredoxin</fullName>
    </submittedName>
</protein>
<dbReference type="PANTHER" id="PTHR42852:SF6">
    <property type="entry name" value="THIOL:DISULFIDE INTERCHANGE PROTEIN DSBE"/>
    <property type="match status" value="1"/>
</dbReference>
<dbReference type="InterPro" id="IPR050553">
    <property type="entry name" value="Thioredoxin_ResA/DsbE_sf"/>
</dbReference>
<evidence type="ECO:0000259" key="5">
    <source>
        <dbReference type="PROSITE" id="PS51352"/>
    </source>
</evidence>
<dbReference type="InterPro" id="IPR012336">
    <property type="entry name" value="Thioredoxin-like_fold"/>
</dbReference>
<comment type="caution">
    <text evidence="6">The sequence shown here is derived from an EMBL/GenBank/DDBJ whole genome shotgun (WGS) entry which is preliminary data.</text>
</comment>
<organism evidence="6 7">
    <name type="scientific">Alloprevotella rava</name>
    <dbReference type="NCBI Taxonomy" id="671218"/>
    <lineage>
        <taxon>Bacteria</taxon>
        <taxon>Pseudomonadati</taxon>
        <taxon>Bacteroidota</taxon>
        <taxon>Bacteroidia</taxon>
        <taxon>Bacteroidales</taxon>
        <taxon>Prevotellaceae</taxon>
        <taxon>Alloprevotella</taxon>
    </lineage>
</organism>
<dbReference type="PANTHER" id="PTHR42852">
    <property type="entry name" value="THIOL:DISULFIDE INTERCHANGE PROTEIN DSBE"/>
    <property type="match status" value="1"/>
</dbReference>
<dbReference type="Gene3D" id="3.40.30.10">
    <property type="entry name" value="Glutaredoxin"/>
    <property type="match status" value="1"/>
</dbReference>
<dbReference type="SUPFAM" id="SSF52833">
    <property type="entry name" value="Thioredoxin-like"/>
    <property type="match status" value="1"/>
</dbReference>
<dbReference type="GO" id="GO:0017004">
    <property type="term" value="P:cytochrome complex assembly"/>
    <property type="evidence" value="ECO:0007669"/>
    <property type="project" value="UniProtKB-KW"/>
</dbReference>
<evidence type="ECO:0000256" key="3">
    <source>
        <dbReference type="ARBA" id="ARBA00023157"/>
    </source>
</evidence>
<dbReference type="GO" id="GO:0016853">
    <property type="term" value="F:isomerase activity"/>
    <property type="evidence" value="ECO:0007669"/>
    <property type="project" value="UniProtKB-KW"/>
</dbReference>
<comment type="subcellular location">
    <subcellularLocation>
        <location evidence="1">Cell envelope</location>
    </subcellularLocation>
</comment>
<proteinExistence type="predicted"/>
<dbReference type="AlphaFoldDB" id="A0A7W5UJA2"/>
<dbReference type="EMBL" id="JACICA010000006">
    <property type="protein sequence ID" value="MBB3702915.1"/>
    <property type="molecule type" value="Genomic_DNA"/>
</dbReference>
<dbReference type="RefSeq" id="WP_183696670.1">
    <property type="nucleotide sequence ID" value="NZ_JACICA010000006.1"/>
</dbReference>
<sequence>MEKRFLTTILLLTLFTSIWAYSIRGKVLTSSKHQTLTIKAFYRDANDKLHRITDSTTIIGDTFSIAGEVFPYEFIKAQLYIGKEPAGQFLLNRTHNNLNIIMDNSGNIRIKSLSNIEENKLFQQIDSIYNLYLDCYGSNVQDLNSGEIIGKQITDENIQQQLYQYKLQQLQKNPANYYSLMMLYDFAHSIFVNKNDSVLFYFNKLSPTLQNTPLGTLLYKTTLDRQNRSVQSSEGQKIPYFEVRDVHNNLFRSSALQNKVSIIIFSAVWCRPCQKIIPALKKIYNKYKKTGLKIVYFNLDNNIKKWKNHIQKHKFTWINVSELYPARDFGKKGIAKDFYVNSIPTIFLINKEGVIVRRFNNCINEMEILEKEVNKQLK</sequence>